<dbReference type="Proteomes" id="UP000838756">
    <property type="component" value="Unassembled WGS sequence"/>
</dbReference>
<dbReference type="EMBL" id="CAKXAJ010007753">
    <property type="protein sequence ID" value="CAH2210566.1"/>
    <property type="molecule type" value="Genomic_DNA"/>
</dbReference>
<organism evidence="2 3">
    <name type="scientific">Pararge aegeria aegeria</name>
    <dbReference type="NCBI Taxonomy" id="348720"/>
    <lineage>
        <taxon>Eukaryota</taxon>
        <taxon>Metazoa</taxon>
        <taxon>Ecdysozoa</taxon>
        <taxon>Arthropoda</taxon>
        <taxon>Hexapoda</taxon>
        <taxon>Insecta</taxon>
        <taxon>Pterygota</taxon>
        <taxon>Neoptera</taxon>
        <taxon>Endopterygota</taxon>
        <taxon>Lepidoptera</taxon>
        <taxon>Glossata</taxon>
        <taxon>Ditrysia</taxon>
        <taxon>Papilionoidea</taxon>
        <taxon>Nymphalidae</taxon>
        <taxon>Satyrinae</taxon>
        <taxon>Satyrini</taxon>
        <taxon>Parargina</taxon>
        <taxon>Pararge</taxon>
    </lineage>
</organism>
<proteinExistence type="predicted"/>
<feature type="compositionally biased region" description="Basic residues" evidence="1">
    <location>
        <begin position="17"/>
        <end position="26"/>
    </location>
</feature>
<protein>
    <submittedName>
        <fullName evidence="2">Jg23986 protein</fullName>
    </submittedName>
</protein>
<reference evidence="2" key="1">
    <citation type="submission" date="2022-03" db="EMBL/GenBank/DDBJ databases">
        <authorList>
            <person name="Lindestad O."/>
        </authorList>
    </citation>
    <scope>NUCLEOTIDE SEQUENCE</scope>
</reference>
<evidence type="ECO:0000313" key="3">
    <source>
        <dbReference type="Proteomes" id="UP000838756"/>
    </source>
</evidence>
<dbReference type="AlphaFoldDB" id="A0A8S4QGJ3"/>
<gene>
    <name evidence="2" type="primary">jg23986</name>
    <name evidence="2" type="ORF">PAEG_LOCUS2456</name>
</gene>
<feature type="region of interest" description="Disordered" evidence="1">
    <location>
        <begin position="1"/>
        <end position="27"/>
    </location>
</feature>
<sequence length="132" mass="14376">MGQPSDQPSSQFDRSPRGRRISQLRNKRGEATVRIPLAGAATAVLAGCGVEEGADREVTWRSDAAFDHLATSHSPTAAVVALIQYMSMIISRITPTATDNIGQSGWDEAHRTLGKSWLRNIKLQAVLVAWKH</sequence>
<keyword evidence="3" id="KW-1185">Reference proteome</keyword>
<comment type="caution">
    <text evidence="2">The sequence shown here is derived from an EMBL/GenBank/DDBJ whole genome shotgun (WGS) entry which is preliminary data.</text>
</comment>
<feature type="compositionally biased region" description="Polar residues" evidence="1">
    <location>
        <begin position="1"/>
        <end position="13"/>
    </location>
</feature>
<accession>A0A8S4QGJ3</accession>
<evidence type="ECO:0000313" key="2">
    <source>
        <dbReference type="EMBL" id="CAH2210566.1"/>
    </source>
</evidence>
<evidence type="ECO:0000256" key="1">
    <source>
        <dbReference type="SAM" id="MobiDB-lite"/>
    </source>
</evidence>
<name>A0A8S4QGJ3_9NEOP</name>